<dbReference type="InterPro" id="IPR011006">
    <property type="entry name" value="CheY-like_superfamily"/>
</dbReference>
<dbReference type="Gene3D" id="3.40.50.2300">
    <property type="match status" value="1"/>
</dbReference>
<feature type="domain" description="Response regulatory" evidence="2">
    <location>
        <begin position="7"/>
        <end position="125"/>
    </location>
</feature>
<organism evidence="3 4">
    <name type="scientific">Oxalicibacterium faecigallinarum</name>
    <dbReference type="NCBI Taxonomy" id="573741"/>
    <lineage>
        <taxon>Bacteria</taxon>
        <taxon>Pseudomonadati</taxon>
        <taxon>Pseudomonadota</taxon>
        <taxon>Betaproteobacteria</taxon>
        <taxon>Burkholderiales</taxon>
        <taxon>Oxalobacteraceae</taxon>
        <taxon>Oxalicibacterium</taxon>
    </lineage>
</organism>
<evidence type="ECO:0000313" key="4">
    <source>
        <dbReference type="Proteomes" id="UP000642180"/>
    </source>
</evidence>
<dbReference type="RefSeq" id="WP_188382221.1">
    <property type="nucleotide sequence ID" value="NZ_BMDI01000004.1"/>
</dbReference>
<accession>A0A8J3AW90</accession>
<gene>
    <name evidence="3" type="ORF">GCM10008066_30090</name>
</gene>
<reference evidence="4" key="1">
    <citation type="journal article" date="2019" name="Int. J. Syst. Evol. Microbiol.">
        <title>The Global Catalogue of Microorganisms (GCM) 10K type strain sequencing project: providing services to taxonomists for standard genome sequencing and annotation.</title>
        <authorList>
            <consortium name="The Broad Institute Genomics Platform"/>
            <consortium name="The Broad Institute Genome Sequencing Center for Infectious Disease"/>
            <person name="Wu L."/>
            <person name="Ma J."/>
        </authorList>
    </citation>
    <scope>NUCLEOTIDE SEQUENCE [LARGE SCALE GENOMIC DNA]</scope>
    <source>
        <strain evidence="4">CCM 2767</strain>
    </source>
</reference>
<evidence type="ECO:0000313" key="3">
    <source>
        <dbReference type="EMBL" id="GGI21646.1"/>
    </source>
</evidence>
<comment type="caution">
    <text evidence="1">Lacks conserved residue(s) required for the propagation of feature annotation.</text>
</comment>
<keyword evidence="4" id="KW-1185">Reference proteome</keyword>
<dbReference type="GO" id="GO:0000160">
    <property type="term" value="P:phosphorelay signal transduction system"/>
    <property type="evidence" value="ECO:0007669"/>
    <property type="project" value="InterPro"/>
</dbReference>
<evidence type="ECO:0000256" key="1">
    <source>
        <dbReference type="PROSITE-ProRule" id="PRU00169"/>
    </source>
</evidence>
<name>A0A8J3AW90_9BURK</name>
<dbReference type="SUPFAM" id="SSF52172">
    <property type="entry name" value="CheY-like"/>
    <property type="match status" value="1"/>
</dbReference>
<dbReference type="Proteomes" id="UP000642180">
    <property type="component" value="Unassembled WGS sequence"/>
</dbReference>
<comment type="caution">
    <text evidence="3">The sequence shown here is derived from an EMBL/GenBank/DDBJ whole genome shotgun (WGS) entry which is preliminary data.</text>
</comment>
<protein>
    <recommendedName>
        <fullName evidence="2">Response regulatory domain-containing protein</fullName>
    </recommendedName>
</protein>
<proteinExistence type="predicted"/>
<evidence type="ECO:0000259" key="2">
    <source>
        <dbReference type="PROSITE" id="PS50110"/>
    </source>
</evidence>
<dbReference type="EMBL" id="BMDI01000004">
    <property type="protein sequence ID" value="GGI21646.1"/>
    <property type="molecule type" value="Genomic_DNA"/>
</dbReference>
<dbReference type="AlphaFoldDB" id="A0A8J3AW90"/>
<dbReference type="InterPro" id="IPR001789">
    <property type="entry name" value="Sig_transdc_resp-reg_receiver"/>
</dbReference>
<sequence>MSTDKHNILLVEKNPMIGSVIASTAYQLNLATVRKVTSLSAARQYLMHDRISALIANIDDEAADLAFLQALRDATFRAPSDLPVAIITPGCNGEFAEKLKALKVSRILLKPFKVRDVITTIELVTAPKN</sequence>
<dbReference type="PROSITE" id="PS50110">
    <property type="entry name" value="RESPONSE_REGULATORY"/>
    <property type="match status" value="1"/>
</dbReference>